<comment type="caution">
    <text evidence="2">The sequence shown here is derived from an EMBL/GenBank/DDBJ whole genome shotgun (WGS) entry which is preliminary data.</text>
</comment>
<dbReference type="Proteomes" id="UP001151133">
    <property type="component" value="Unassembled WGS sequence"/>
</dbReference>
<feature type="domain" description="Bacteriophage T5 Orf172 DNA-binding" evidence="1">
    <location>
        <begin position="181"/>
        <end position="253"/>
    </location>
</feature>
<dbReference type="InterPro" id="IPR018306">
    <property type="entry name" value="Phage_T5_Orf172_DNA-bd"/>
</dbReference>
<gene>
    <name evidence="2" type="ORF">OIU80_20150</name>
</gene>
<protein>
    <submittedName>
        <fullName evidence="2">GIY-YIG nuclease family protein</fullName>
    </submittedName>
</protein>
<dbReference type="RefSeq" id="WP_264288768.1">
    <property type="nucleotide sequence ID" value="NZ_JAOZEV010000030.1"/>
</dbReference>
<evidence type="ECO:0000313" key="3">
    <source>
        <dbReference type="Proteomes" id="UP001151133"/>
    </source>
</evidence>
<dbReference type="EMBL" id="JAOZEV010000030">
    <property type="protein sequence ID" value="MCV9934601.1"/>
    <property type="molecule type" value="Genomic_DNA"/>
</dbReference>
<keyword evidence="3" id="KW-1185">Reference proteome</keyword>
<sequence length="261" mass="30891">MENSIDRFADVCFTLSREDILELDKEDNGAIHNVISGINRNCFGVKLFDDQTSLLVHMFFINNLHQLKGDIICLEIDDPEYFTLLLRFCLMIADDYEEIDAINAFNIFQTRLRSFLEKMGFFTTTTIELKMFEGKNAVGASSRPIKLIRLIEKVEFLRELFDNNYKLKSEKDREYVYLMVNEETSLIKIGTSIKPHYREKTLHSQEPKIFIIAVWCCDKTLERELHKKYSKSRVRGEWFRLKLRELEEIGKFMNLRCNIQL</sequence>
<evidence type="ECO:0000313" key="2">
    <source>
        <dbReference type="EMBL" id="MCV9934601.1"/>
    </source>
</evidence>
<dbReference type="SMART" id="SM00974">
    <property type="entry name" value="T5orf172"/>
    <property type="match status" value="1"/>
</dbReference>
<organism evidence="2 3">
    <name type="scientific">Flavobacterium frigoritolerans</name>
    <dbReference type="NCBI Taxonomy" id="2987686"/>
    <lineage>
        <taxon>Bacteria</taxon>
        <taxon>Pseudomonadati</taxon>
        <taxon>Bacteroidota</taxon>
        <taxon>Flavobacteriia</taxon>
        <taxon>Flavobacteriales</taxon>
        <taxon>Flavobacteriaceae</taxon>
        <taxon>Flavobacterium</taxon>
    </lineage>
</organism>
<reference evidence="2" key="1">
    <citation type="submission" date="2022-10" db="EMBL/GenBank/DDBJ databases">
        <title>Two novel species of Flavobacterium.</title>
        <authorList>
            <person name="Liu Q."/>
            <person name="Xin Y.-H."/>
        </authorList>
    </citation>
    <scope>NUCLEOTIDE SEQUENCE</scope>
    <source>
        <strain evidence="2">LS1R47</strain>
    </source>
</reference>
<dbReference type="Pfam" id="PF13455">
    <property type="entry name" value="MUG113"/>
    <property type="match status" value="1"/>
</dbReference>
<evidence type="ECO:0000259" key="1">
    <source>
        <dbReference type="SMART" id="SM00974"/>
    </source>
</evidence>
<dbReference type="AlphaFoldDB" id="A0A9X3CAK2"/>
<name>A0A9X3CAK2_9FLAO</name>
<accession>A0A9X3CAK2</accession>
<proteinExistence type="predicted"/>